<gene>
    <name evidence="6" type="ORF">MUB52_10300</name>
</gene>
<keyword evidence="5" id="KW-0812">Transmembrane</keyword>
<name>A0ABT3BE38_9RHOB</name>
<keyword evidence="7" id="KW-1185">Reference proteome</keyword>
<keyword evidence="5" id="KW-1133">Transmembrane helix</keyword>
<feature type="transmembrane region" description="Helical" evidence="5">
    <location>
        <begin position="126"/>
        <end position="143"/>
    </location>
</feature>
<dbReference type="InterPro" id="IPR050783">
    <property type="entry name" value="Oxylipin_biosynth_metab"/>
</dbReference>
<dbReference type="RefSeq" id="WP_263844137.1">
    <property type="nucleotide sequence ID" value="NZ_JALIEB010000005.1"/>
</dbReference>
<evidence type="ECO:0000256" key="1">
    <source>
        <dbReference type="ARBA" id="ARBA00022723"/>
    </source>
</evidence>
<sequence>MATRAQSQQKTFLTAACALIGAVMLYQMMRHLTQFPGDGARLLLVPVFLASLFGIFKMWRGRQHGWWIFTISSVIVGLWSIVVLDQPWQGQLWYILVFPLIFRAFYGQLKKSRTVELFLRRLTGQIGDLLMGLLNVPWLVGLIEKVPPLDALINRIVINRIVKQVRNRPHPFSTRSDYTSWASLTDTEWSARHLGVSPLDQESLPAWEDISPLFERTSGTQRMCPKSTCLFPSFAQYLTDGFIRTQTDETVEDRLKKNTSNHNIDLCPLYGRTEDQTLALRVKEPTPEDRGKLKSQMLEDGEFAPFLFDGDKIKPEFEVLDKPLGLDNLDKAIEKADAEGKRDVAEKVRAKRGRLFAFGGDRANSVPQTAMINTVLLREHNRLASALGERYPDWDDDRVFETARNIVIVQFIKIVVEDYINHIAPTEFRLKADPKAAWGATWNRPNWITTEFSLLYRWHALIPDEIRWGETTHKTNPSYFMEMKPLLDGGLAQAFEDMSAQATGELGPRNTTTFLMHVEEASVRQGRACRLRPFADYLEYLKRLPIESMAEISSDPEVARILMETYGDVDKVDFFVGLFCEDRVKNAPLPRTILSFVALDAFSQALTNPLLSEHVFKPPQDPEAEHPTFSNYGWEQIATCRSMRDLVLRNVPAPETLGFVGMTQPGWVRE</sequence>
<reference evidence="6 7" key="1">
    <citation type="submission" date="2022-04" db="EMBL/GenBank/DDBJ databases">
        <title>Roseobacter sp. WL0113 is a bacterium isolated from neritic sediment.</title>
        <authorList>
            <person name="Wang L."/>
            <person name="He W."/>
            <person name="Zhang D.-F."/>
        </authorList>
    </citation>
    <scope>NUCLEOTIDE SEQUENCE [LARGE SCALE GENOMIC DNA]</scope>
    <source>
        <strain evidence="6 7">WL0113</strain>
    </source>
</reference>
<evidence type="ECO:0000256" key="5">
    <source>
        <dbReference type="SAM" id="Phobius"/>
    </source>
</evidence>
<comment type="caution">
    <text evidence="6">The sequence shown here is derived from an EMBL/GenBank/DDBJ whole genome shotgun (WGS) entry which is preliminary data.</text>
</comment>
<dbReference type="PROSITE" id="PS50292">
    <property type="entry name" value="PEROXIDASE_3"/>
    <property type="match status" value="1"/>
</dbReference>
<proteinExistence type="predicted"/>
<evidence type="ECO:0000256" key="3">
    <source>
        <dbReference type="ARBA" id="ARBA00023002"/>
    </source>
</evidence>
<feature type="transmembrane region" description="Helical" evidence="5">
    <location>
        <begin position="90"/>
        <end position="106"/>
    </location>
</feature>
<dbReference type="GO" id="GO:0004601">
    <property type="term" value="F:peroxidase activity"/>
    <property type="evidence" value="ECO:0007669"/>
    <property type="project" value="UniProtKB-KW"/>
</dbReference>
<feature type="transmembrane region" description="Helical" evidence="5">
    <location>
        <begin position="41"/>
        <end position="59"/>
    </location>
</feature>
<dbReference type="InterPro" id="IPR010255">
    <property type="entry name" value="Haem_peroxidase_sf"/>
</dbReference>
<protein>
    <submittedName>
        <fullName evidence="6">Heme peroxidase</fullName>
    </submittedName>
</protein>
<organism evidence="6 7">
    <name type="scientific">Roseobacter sinensis</name>
    <dbReference type="NCBI Taxonomy" id="2931391"/>
    <lineage>
        <taxon>Bacteria</taxon>
        <taxon>Pseudomonadati</taxon>
        <taxon>Pseudomonadota</taxon>
        <taxon>Alphaproteobacteria</taxon>
        <taxon>Rhodobacterales</taxon>
        <taxon>Roseobacteraceae</taxon>
        <taxon>Roseobacter</taxon>
    </lineage>
</organism>
<dbReference type="EMBL" id="JALIEB010000005">
    <property type="protein sequence ID" value="MCV3271820.1"/>
    <property type="molecule type" value="Genomic_DNA"/>
</dbReference>
<dbReference type="Gene3D" id="1.10.640.10">
    <property type="entry name" value="Haem peroxidase domain superfamily, animal type"/>
    <property type="match status" value="1"/>
</dbReference>
<dbReference type="Pfam" id="PF03098">
    <property type="entry name" value="An_peroxidase"/>
    <property type="match status" value="1"/>
</dbReference>
<keyword evidence="3" id="KW-0560">Oxidoreductase</keyword>
<accession>A0ABT3BE38</accession>
<dbReference type="InterPro" id="IPR037120">
    <property type="entry name" value="Haem_peroxidase_sf_animal"/>
</dbReference>
<evidence type="ECO:0000313" key="7">
    <source>
        <dbReference type="Proteomes" id="UP001208690"/>
    </source>
</evidence>
<dbReference type="PANTHER" id="PTHR11903">
    <property type="entry name" value="PROSTAGLANDIN G/H SYNTHASE"/>
    <property type="match status" value="1"/>
</dbReference>
<keyword evidence="4" id="KW-0408">Iron</keyword>
<evidence type="ECO:0000256" key="2">
    <source>
        <dbReference type="ARBA" id="ARBA00022964"/>
    </source>
</evidence>
<keyword evidence="1" id="KW-0479">Metal-binding</keyword>
<dbReference type="PRINTS" id="PR00457">
    <property type="entry name" value="ANPEROXIDASE"/>
</dbReference>
<keyword evidence="2" id="KW-0223">Dioxygenase</keyword>
<feature type="transmembrane region" description="Helical" evidence="5">
    <location>
        <begin position="12"/>
        <end position="29"/>
    </location>
</feature>
<evidence type="ECO:0000313" key="6">
    <source>
        <dbReference type="EMBL" id="MCV3271820.1"/>
    </source>
</evidence>
<keyword evidence="5" id="KW-0472">Membrane</keyword>
<dbReference type="InterPro" id="IPR019791">
    <property type="entry name" value="Haem_peroxidase_animal"/>
</dbReference>
<dbReference type="SUPFAM" id="SSF48113">
    <property type="entry name" value="Heme-dependent peroxidases"/>
    <property type="match status" value="1"/>
</dbReference>
<keyword evidence="6" id="KW-0575">Peroxidase</keyword>
<evidence type="ECO:0000256" key="4">
    <source>
        <dbReference type="ARBA" id="ARBA00023004"/>
    </source>
</evidence>
<dbReference type="Proteomes" id="UP001208690">
    <property type="component" value="Unassembled WGS sequence"/>
</dbReference>
<feature type="transmembrane region" description="Helical" evidence="5">
    <location>
        <begin position="66"/>
        <end position="84"/>
    </location>
</feature>
<dbReference type="PANTHER" id="PTHR11903:SF39">
    <property type="entry name" value="PROSTAGLANDIN G_H SYNTHASE 2-LIKE"/>
    <property type="match status" value="1"/>
</dbReference>